<keyword evidence="2" id="KW-1185">Reference proteome</keyword>
<dbReference type="RefSeq" id="WP_184000137.1">
    <property type="nucleotide sequence ID" value="NZ_JACIEH010000003.1"/>
</dbReference>
<protein>
    <submittedName>
        <fullName evidence="1">Metal-responsive CopG/Arc/MetJ family transcriptional regulator</fullName>
    </submittedName>
</protein>
<dbReference type="EMBL" id="JACIEH010000003">
    <property type="protein sequence ID" value="MBB4099777.1"/>
    <property type="molecule type" value="Genomic_DNA"/>
</dbReference>
<dbReference type="Proteomes" id="UP000557392">
    <property type="component" value="Unassembled WGS sequence"/>
</dbReference>
<sequence length="61" mass="6863">MSTLSGAKKKMGRPTVDSEAVNVRMERALLEKVDAWRNNALEQPSRPEAIRRLVEKALKAD</sequence>
<name>A0A7W6JUF4_9SPHN</name>
<evidence type="ECO:0000313" key="2">
    <source>
        <dbReference type="Proteomes" id="UP000557392"/>
    </source>
</evidence>
<proteinExistence type="predicted"/>
<evidence type="ECO:0000313" key="1">
    <source>
        <dbReference type="EMBL" id="MBB4099777.1"/>
    </source>
</evidence>
<comment type="caution">
    <text evidence="1">The sequence shown here is derived from an EMBL/GenBank/DDBJ whole genome shotgun (WGS) entry which is preliminary data.</text>
</comment>
<gene>
    <name evidence="1" type="ORF">GGR46_003349</name>
</gene>
<accession>A0A7W6JUF4</accession>
<reference evidence="1 2" key="1">
    <citation type="submission" date="2020-08" db="EMBL/GenBank/DDBJ databases">
        <title>Genomic Encyclopedia of Type Strains, Phase IV (KMG-IV): sequencing the most valuable type-strain genomes for metagenomic binning, comparative biology and taxonomic classification.</title>
        <authorList>
            <person name="Goeker M."/>
        </authorList>
    </citation>
    <scope>NUCLEOTIDE SEQUENCE [LARGE SCALE GENOMIC DNA]</scope>
    <source>
        <strain evidence="1 2">DSM 101806</strain>
    </source>
</reference>
<organism evidence="1 2">
    <name type="scientific">Sphingomonas kyeonggiensis</name>
    <dbReference type="NCBI Taxonomy" id="1268553"/>
    <lineage>
        <taxon>Bacteria</taxon>
        <taxon>Pseudomonadati</taxon>
        <taxon>Pseudomonadota</taxon>
        <taxon>Alphaproteobacteria</taxon>
        <taxon>Sphingomonadales</taxon>
        <taxon>Sphingomonadaceae</taxon>
        <taxon>Sphingomonas</taxon>
    </lineage>
</organism>
<dbReference type="AlphaFoldDB" id="A0A7W6JUF4"/>